<evidence type="ECO:0000256" key="1">
    <source>
        <dbReference type="SAM" id="Phobius"/>
    </source>
</evidence>
<reference evidence="3" key="1">
    <citation type="journal article" date="2019" name="Int. J. Syst. Evol. Microbiol.">
        <title>The Global Catalogue of Microorganisms (GCM) 10K type strain sequencing project: providing services to taxonomists for standard genome sequencing and annotation.</title>
        <authorList>
            <consortium name="The Broad Institute Genomics Platform"/>
            <consortium name="The Broad Institute Genome Sequencing Center for Infectious Disease"/>
            <person name="Wu L."/>
            <person name="Ma J."/>
        </authorList>
    </citation>
    <scope>NUCLEOTIDE SEQUENCE [LARGE SCALE GENOMIC DNA]</scope>
    <source>
        <strain evidence="3">JCM 18287</strain>
    </source>
</reference>
<name>A0ABP9H9T9_9FLAO</name>
<dbReference type="EMBL" id="BAABJK010000004">
    <property type="protein sequence ID" value="GAA4965090.1"/>
    <property type="molecule type" value="Genomic_DNA"/>
</dbReference>
<protein>
    <submittedName>
        <fullName evidence="2">Uncharacterized protein</fullName>
    </submittedName>
</protein>
<proteinExistence type="predicted"/>
<keyword evidence="1" id="KW-0472">Membrane</keyword>
<comment type="caution">
    <text evidence="2">The sequence shown here is derived from an EMBL/GenBank/DDBJ whole genome shotgun (WGS) entry which is preliminary data.</text>
</comment>
<gene>
    <name evidence="2" type="ORF">GCM10023315_12480</name>
</gene>
<organism evidence="2 3">
    <name type="scientific">Algibacter aquimarinus</name>
    <dbReference type="NCBI Taxonomy" id="1136748"/>
    <lineage>
        <taxon>Bacteria</taxon>
        <taxon>Pseudomonadati</taxon>
        <taxon>Bacteroidota</taxon>
        <taxon>Flavobacteriia</taxon>
        <taxon>Flavobacteriales</taxon>
        <taxon>Flavobacteriaceae</taxon>
        <taxon>Algibacter</taxon>
    </lineage>
</organism>
<accession>A0ABP9H9T9</accession>
<sequence length="178" mass="20695">MKIKKVLLTSVVLIISFFVVYFYIPKKEISGDFTSNDIRKVKVGMTLEEVQNILGQPFEVTSGIGIHKMTCEKPKKSLKQDLSSNSNIRDIVNEKFSETDFCCEAYKNNLKNKKSSTLVYTKRVSPWMYPMLWVHLDDSFKVSSVYAKEYKGFDDYGIYLLNKKVKSENKDAFEKYFN</sequence>
<evidence type="ECO:0000313" key="3">
    <source>
        <dbReference type="Proteomes" id="UP001501692"/>
    </source>
</evidence>
<dbReference type="Proteomes" id="UP001501692">
    <property type="component" value="Unassembled WGS sequence"/>
</dbReference>
<keyword evidence="1" id="KW-0812">Transmembrane</keyword>
<evidence type="ECO:0000313" key="2">
    <source>
        <dbReference type="EMBL" id="GAA4965090.1"/>
    </source>
</evidence>
<keyword evidence="3" id="KW-1185">Reference proteome</keyword>
<dbReference type="RefSeq" id="WP_345165873.1">
    <property type="nucleotide sequence ID" value="NZ_BAABJK010000004.1"/>
</dbReference>
<feature type="transmembrane region" description="Helical" evidence="1">
    <location>
        <begin position="6"/>
        <end position="24"/>
    </location>
</feature>
<keyword evidence="1" id="KW-1133">Transmembrane helix</keyword>